<dbReference type="KEGG" id="soa:G3M56_002610"/>
<organism evidence="1 2">
    <name type="scientific">Sulfuriroseicoccus oceanibius</name>
    <dbReference type="NCBI Taxonomy" id="2707525"/>
    <lineage>
        <taxon>Bacteria</taxon>
        <taxon>Pseudomonadati</taxon>
        <taxon>Verrucomicrobiota</taxon>
        <taxon>Verrucomicrobiia</taxon>
        <taxon>Verrucomicrobiales</taxon>
        <taxon>Verrucomicrobiaceae</taxon>
        <taxon>Sulfuriroseicoccus</taxon>
    </lineage>
</organism>
<dbReference type="Proteomes" id="UP000475117">
    <property type="component" value="Chromosome"/>
</dbReference>
<dbReference type="RefSeq" id="WP_164363050.1">
    <property type="nucleotide sequence ID" value="NZ_CP066776.1"/>
</dbReference>
<gene>
    <name evidence="1" type="ORF">G3M56_002610</name>
</gene>
<evidence type="ECO:0000313" key="2">
    <source>
        <dbReference type="Proteomes" id="UP000475117"/>
    </source>
</evidence>
<dbReference type="AlphaFoldDB" id="A0A6B3L8Y8"/>
<accession>A0A6B3L8Y8</accession>
<proteinExistence type="predicted"/>
<name>A0A6B3L8Y8_9BACT</name>
<dbReference type="EMBL" id="CP066776">
    <property type="protein sequence ID" value="QQL45500.1"/>
    <property type="molecule type" value="Genomic_DNA"/>
</dbReference>
<keyword evidence="2" id="KW-1185">Reference proteome</keyword>
<protein>
    <submittedName>
        <fullName evidence="1">Uncharacterized protein</fullName>
    </submittedName>
</protein>
<reference evidence="1 2" key="1">
    <citation type="submission" date="2020-12" db="EMBL/GenBank/DDBJ databases">
        <title>Sulforoseuscoccus oceanibium gen. nov., sp. nov., a representative of the phylum Verrucomicrobia with special cytoplasmic membrane, and proposal of Sulforoseuscoccusaceae fam. nov.</title>
        <authorList>
            <person name="Xi F."/>
        </authorList>
    </citation>
    <scope>NUCLEOTIDE SEQUENCE [LARGE SCALE GENOMIC DNA]</scope>
    <source>
        <strain evidence="1 2">T37</strain>
    </source>
</reference>
<evidence type="ECO:0000313" key="1">
    <source>
        <dbReference type="EMBL" id="QQL45500.1"/>
    </source>
</evidence>
<sequence>MKTQRLQVNRRRGLALVTVLALMSLLIVLLVALLQLTTTDQAASSQSRNQLEAQANAKLALARALGELQEQMGPDQRVSSFATVLDANEETPEIDGVGRQRLLGVWDSWGDWLNADYRDVDGADLGIEDTYDRGRSRMFRRWLVSAPLEDAEALASVDYAKNAAPSDDNYQTLLGQGSVVRPEDEVRAYLEDTGAGGRVAWWIGGRNQAVDVQSFGEKPKRAAAGDVELASGDRGVLAVNTVPGFENLPEDESILEKLIDQRQIELASVDREAMREKYFDVAEGTTGVLADVRWGGLKKDLNLLFEASSMPREFTRSGKTAAPGPRPLSSDLRGYGPKLANRAFSSFEQMREFYRSYKKSGQTPLEWEGDAPETPLYLGHNGTYGHAADQGYRRTPVVAKHYSVYSLFTTRSSADNSPNQGDRANLFQNDIVFSSVVVLWNPYNVPLELPSGYMLTYTLPYKILPSSYVGYRDGRQLNANWIRLAQGANYNQMGRDFAAPIRSNDGQPIRFEPGQFRIFSKKGLSGYGGNVLNEALTPGYDPTGAFGQRMRVYSNKPAGDSNRWGVAVRLDPWWNTDGTAYYWGGNPGAFGNLLWHPNRRENYTMGTMYDWTGPDNDYVEISGTANNAAEVANYDFNVRDRVQPFCVIGITLKSAYESDYGAVGQRVKDYRSKNWLQSLNATSMQKMNVNYRSADVREMQRLDSGYRLHFTEVNSVNDVSKLFNVDGATQELSSLDVDQLVYSVPTLEVPTVPITSIAGFAGMRLTPGWYRIPNGGGPMNAMSRFNDNTEAYNSGVPGIGVGNSFAQPTIRGSRVYQYHDVSKLYPSSDSGGRGGQASTDSNAFSDYWDHALLVNDGLWDSWFASSFVDATRPTGGNDRELRAWATRFFEDGEPLPYTGYEPSPAAEATPQQAITDVLGNEGYEVVARYLLNQGAFNVNSTSEDAWFALFSGLNKRDVAFRDGSGSLAIRETDNDGSVVVSRFATPVGGVEVDDPRQGVQVEGVGRMWTGVREISEDQLRRLAQECVKQVKLRGPFLNMSDFINRRLTDDRADDLNRYGALQAAIDYDDDAPEPGSINGMYKQGEDMIPFNANETSVYPFQRAAGGSRFTAAPGYVVQSDLLRPLGNSLTVRDDSFVIRAYGEKVTDAGEVISRAWCEAVVRRLPEYVDGNDDPEEPVFILDQVGNPSENGDLSEINKRFGRKLQVISFRWLDADEV</sequence>